<evidence type="ECO:0000313" key="9">
    <source>
        <dbReference type="Proteomes" id="UP000070092"/>
    </source>
</evidence>
<gene>
    <name evidence="8" type="ORF">HMPREF3196_00302</name>
</gene>
<dbReference type="InterPro" id="IPR011335">
    <property type="entry name" value="Restrct_endonuc-II-like"/>
</dbReference>
<keyword evidence="1" id="KW-0540">Nuclease</keyword>
<evidence type="ECO:0000256" key="2">
    <source>
        <dbReference type="ARBA" id="ARBA00022759"/>
    </source>
</evidence>
<dbReference type="NCBIfam" id="TIGR00632">
    <property type="entry name" value="vsr"/>
    <property type="match status" value="1"/>
</dbReference>
<dbReference type="GO" id="GO:0006298">
    <property type="term" value="P:mismatch repair"/>
    <property type="evidence" value="ECO:0007669"/>
    <property type="project" value="InterPro"/>
</dbReference>
<dbReference type="EMBL" id="LRPO01000013">
    <property type="protein sequence ID" value="KWZ82444.1"/>
    <property type="molecule type" value="Genomic_DNA"/>
</dbReference>
<name>A0A133KSB3_BIFBI</name>
<keyword evidence="4" id="KW-0378">Hydrolase</keyword>
<dbReference type="SUPFAM" id="SSF52980">
    <property type="entry name" value="Restriction endonuclease-like"/>
    <property type="match status" value="1"/>
</dbReference>
<dbReference type="Proteomes" id="UP000070092">
    <property type="component" value="Unassembled WGS sequence"/>
</dbReference>
<keyword evidence="2 8" id="KW-0255">Endonuclease</keyword>
<comment type="similarity">
    <text evidence="6">Belongs to the Vsr family.</text>
</comment>
<dbReference type="AlphaFoldDB" id="A0A133KSB3"/>
<evidence type="ECO:0000256" key="1">
    <source>
        <dbReference type="ARBA" id="ARBA00022722"/>
    </source>
</evidence>
<proteinExistence type="inferred from homology"/>
<dbReference type="CDD" id="cd00221">
    <property type="entry name" value="Vsr"/>
    <property type="match status" value="1"/>
</dbReference>
<dbReference type="GO" id="GO:0016787">
    <property type="term" value="F:hydrolase activity"/>
    <property type="evidence" value="ECO:0007669"/>
    <property type="project" value="UniProtKB-KW"/>
</dbReference>
<comment type="caution">
    <text evidence="8">The sequence shown here is derived from an EMBL/GenBank/DDBJ whole genome shotgun (WGS) entry which is preliminary data.</text>
</comment>
<evidence type="ECO:0000256" key="3">
    <source>
        <dbReference type="ARBA" id="ARBA00022763"/>
    </source>
</evidence>
<evidence type="ECO:0000313" key="8">
    <source>
        <dbReference type="EMBL" id="KWZ82444.1"/>
    </source>
</evidence>
<dbReference type="InterPro" id="IPR004603">
    <property type="entry name" value="DNA_mismatch_endonuc_vsr"/>
</dbReference>
<dbReference type="GO" id="GO:0004519">
    <property type="term" value="F:endonuclease activity"/>
    <property type="evidence" value="ECO:0007669"/>
    <property type="project" value="UniProtKB-KW"/>
</dbReference>
<dbReference type="PATRIC" id="fig|1681.45.peg.990"/>
<sequence length="231" mass="25429">METVSEQSVNHDERRQAAKGAGDEMTAAGKAEGKAARETGGSGKSGAKAKPGERYERGTRSYTMSHIRGKDTRIEVLVRRYLFSRGLRFRKNDRRYPGHPDVVLPRWHTIVFINGCFWHAHQGCSKYSIPKSNVEFWTAKLTRNHDRDIAQHAALESAGWHVIVVWECELAKPVREARLERLYTEITASCSMASNELAGLANVAGSVNAGGSIVNSPITGSTSGHSPVNAR</sequence>
<keyword evidence="3" id="KW-0227">DNA damage</keyword>
<protein>
    <submittedName>
        <fullName evidence="8">DNA mismatch endonuclease Vsr</fullName>
    </submittedName>
</protein>
<dbReference type="Gene3D" id="3.40.960.10">
    <property type="entry name" value="VSR Endonuclease"/>
    <property type="match status" value="1"/>
</dbReference>
<accession>A0A133KSB3</accession>
<evidence type="ECO:0000256" key="4">
    <source>
        <dbReference type="ARBA" id="ARBA00022801"/>
    </source>
</evidence>
<evidence type="ECO:0000256" key="6">
    <source>
        <dbReference type="ARBA" id="ARBA00029466"/>
    </source>
</evidence>
<dbReference type="Pfam" id="PF03852">
    <property type="entry name" value="Vsr"/>
    <property type="match status" value="1"/>
</dbReference>
<feature type="region of interest" description="Disordered" evidence="7">
    <location>
        <begin position="1"/>
        <end position="64"/>
    </location>
</feature>
<feature type="compositionally biased region" description="Basic and acidic residues" evidence="7">
    <location>
        <begin position="50"/>
        <end position="59"/>
    </location>
</feature>
<evidence type="ECO:0000256" key="5">
    <source>
        <dbReference type="ARBA" id="ARBA00023204"/>
    </source>
</evidence>
<organism evidence="8 9">
    <name type="scientific">Bifidobacterium bifidum</name>
    <dbReference type="NCBI Taxonomy" id="1681"/>
    <lineage>
        <taxon>Bacteria</taxon>
        <taxon>Bacillati</taxon>
        <taxon>Actinomycetota</taxon>
        <taxon>Actinomycetes</taxon>
        <taxon>Bifidobacteriales</taxon>
        <taxon>Bifidobacteriaceae</taxon>
        <taxon>Bifidobacterium</taxon>
    </lineage>
</organism>
<keyword evidence="5" id="KW-0234">DNA repair</keyword>
<reference evidence="8 9" key="1">
    <citation type="submission" date="2016-01" db="EMBL/GenBank/DDBJ databases">
        <authorList>
            <person name="Oliw E.H."/>
        </authorList>
    </citation>
    <scope>NUCLEOTIDE SEQUENCE [LARGE SCALE GENOMIC DNA]</scope>
    <source>
        <strain evidence="8 9">MJR8628B</strain>
    </source>
</reference>
<evidence type="ECO:0000256" key="7">
    <source>
        <dbReference type="SAM" id="MobiDB-lite"/>
    </source>
</evidence>